<proteinExistence type="predicted"/>
<keyword evidence="1" id="KW-0732">Signal</keyword>
<keyword evidence="3" id="KW-1185">Reference proteome</keyword>
<gene>
    <name evidence="2" type="ORF">C5O00_02935</name>
</gene>
<evidence type="ECO:0000313" key="3">
    <source>
        <dbReference type="Proteomes" id="UP000238442"/>
    </source>
</evidence>
<dbReference type="KEGG" id="aue:C5O00_02935"/>
<dbReference type="AlphaFoldDB" id="A0A2S0HUA0"/>
<protein>
    <submittedName>
        <fullName evidence="2">Uncharacterized protein</fullName>
    </submittedName>
</protein>
<evidence type="ECO:0000256" key="1">
    <source>
        <dbReference type="SAM" id="SignalP"/>
    </source>
</evidence>
<feature type="chain" id="PRO_5015782950" evidence="1">
    <location>
        <begin position="23"/>
        <end position="269"/>
    </location>
</feature>
<dbReference type="Proteomes" id="UP000238442">
    <property type="component" value="Chromosome"/>
</dbReference>
<dbReference type="EMBL" id="CP027062">
    <property type="protein sequence ID" value="AVI50178.1"/>
    <property type="molecule type" value="Genomic_DNA"/>
</dbReference>
<dbReference type="OrthoDB" id="1430919at2"/>
<name>A0A2S0HUA0_9FLAO</name>
<accession>A0A2S0HUA0</accession>
<reference evidence="2 3" key="1">
    <citation type="submission" date="2018-02" db="EMBL/GenBank/DDBJ databases">
        <title>Genomic analysis of the strain RR4-38 isolated from a seawater recirculating aquaculture system.</title>
        <authorList>
            <person name="Kim Y.-S."/>
            <person name="Jang Y.H."/>
            <person name="Kim K.-H."/>
        </authorList>
    </citation>
    <scope>NUCLEOTIDE SEQUENCE [LARGE SCALE GENOMIC DNA]</scope>
    <source>
        <strain evidence="2 3">RR4-38</strain>
    </source>
</reference>
<feature type="signal peptide" evidence="1">
    <location>
        <begin position="1"/>
        <end position="22"/>
    </location>
</feature>
<organism evidence="2 3">
    <name type="scientific">Pukyongia salina</name>
    <dbReference type="NCBI Taxonomy" id="2094025"/>
    <lineage>
        <taxon>Bacteria</taxon>
        <taxon>Pseudomonadati</taxon>
        <taxon>Bacteroidota</taxon>
        <taxon>Flavobacteriia</taxon>
        <taxon>Flavobacteriales</taxon>
        <taxon>Flavobacteriaceae</taxon>
        <taxon>Pukyongia</taxon>
    </lineage>
</organism>
<evidence type="ECO:0000313" key="2">
    <source>
        <dbReference type="EMBL" id="AVI50178.1"/>
    </source>
</evidence>
<sequence length="269" mass="29236">MKNNTLLHICVLFFLAGITTFAQVGIGTTSPKGILDIDSSTYGVVYPSVALTATNVAAPVVNPLGGALAVGTTVFNTNTTNTGSNDVEPGIYSWDGSQWIIHFFKRQQEMYPQTSVLRSSAALGFQDVPGVGAADLRTFTANYSGLYRIEVKLTYGGGNMNTTTDVETTMTEGDFRFTFDGTANIIKAKSFSTYNAHISGGRQFADSWVQTTKTFYVNLVQNQSYIFSLEFDQYTDAKLMNGGNLVITDGRGYVGSEIPCYIEFTYLGD</sequence>
<dbReference type="RefSeq" id="WP_105214791.1">
    <property type="nucleotide sequence ID" value="NZ_CP027062.1"/>
</dbReference>